<proteinExistence type="inferred from homology"/>
<feature type="compositionally biased region" description="Polar residues" evidence="23">
    <location>
        <begin position="238"/>
        <end position="248"/>
    </location>
</feature>
<evidence type="ECO:0000256" key="13">
    <source>
        <dbReference type="ARBA" id="ARBA00022839"/>
    </source>
</evidence>
<evidence type="ECO:0000256" key="11">
    <source>
        <dbReference type="ARBA" id="ARBA00022737"/>
    </source>
</evidence>
<evidence type="ECO:0000256" key="19">
    <source>
        <dbReference type="ARBA" id="ARBA00023475"/>
    </source>
</evidence>
<evidence type="ECO:0000256" key="10">
    <source>
        <dbReference type="ARBA" id="ARBA00022723"/>
    </source>
</evidence>
<keyword evidence="15" id="KW-0694">RNA-binding</keyword>
<keyword evidence="17" id="KW-0804">Transcription</keyword>
<dbReference type="GO" id="GO:0003723">
    <property type="term" value="F:RNA binding"/>
    <property type="evidence" value="ECO:0007669"/>
    <property type="project" value="UniProtKB-KW"/>
</dbReference>
<dbReference type="CDD" id="cd09097">
    <property type="entry name" value="Deadenylase_CCR4"/>
    <property type="match status" value="1"/>
</dbReference>
<comment type="caution">
    <text evidence="25">The sequence shown here is derived from an EMBL/GenBank/DDBJ whole genome shotgun (WGS) entry which is preliminary data.</text>
</comment>
<gene>
    <name evidence="25" type="ORF">MKK02DRAFT_38439</name>
</gene>
<evidence type="ECO:0000259" key="24">
    <source>
        <dbReference type="Pfam" id="PF03372"/>
    </source>
</evidence>
<dbReference type="GO" id="GO:0004535">
    <property type="term" value="F:poly(A)-specific ribonuclease activity"/>
    <property type="evidence" value="ECO:0007669"/>
    <property type="project" value="UniProtKB-EC"/>
</dbReference>
<feature type="compositionally biased region" description="Low complexity" evidence="23">
    <location>
        <begin position="96"/>
        <end position="108"/>
    </location>
</feature>
<dbReference type="InterPro" id="IPR005135">
    <property type="entry name" value="Endo/exonuclease/phosphatase"/>
</dbReference>
<evidence type="ECO:0000256" key="1">
    <source>
        <dbReference type="ARBA" id="ARBA00001663"/>
    </source>
</evidence>
<evidence type="ECO:0000256" key="14">
    <source>
        <dbReference type="ARBA" id="ARBA00022842"/>
    </source>
</evidence>
<evidence type="ECO:0000256" key="7">
    <source>
        <dbReference type="ARBA" id="ARBA00022490"/>
    </source>
</evidence>
<dbReference type="PROSITE" id="PS51450">
    <property type="entry name" value="LRR"/>
    <property type="match status" value="1"/>
</dbReference>
<dbReference type="AlphaFoldDB" id="A0AA38LUE9"/>
<dbReference type="SUPFAM" id="SSF52058">
    <property type="entry name" value="L domain-like"/>
    <property type="match status" value="1"/>
</dbReference>
<feature type="compositionally biased region" description="Basic residues" evidence="23">
    <location>
        <begin position="66"/>
        <end position="77"/>
    </location>
</feature>
<evidence type="ECO:0000256" key="3">
    <source>
        <dbReference type="ARBA" id="ARBA00004123"/>
    </source>
</evidence>
<dbReference type="PANTHER" id="PTHR12121">
    <property type="entry name" value="CARBON CATABOLITE REPRESSOR PROTEIN 4"/>
    <property type="match status" value="1"/>
</dbReference>
<evidence type="ECO:0000313" key="26">
    <source>
        <dbReference type="Proteomes" id="UP001164286"/>
    </source>
</evidence>
<dbReference type="InterPro" id="IPR032675">
    <property type="entry name" value="LRR_dom_sf"/>
</dbReference>
<dbReference type="Pfam" id="PF03372">
    <property type="entry name" value="Exo_endo_phos"/>
    <property type="match status" value="1"/>
</dbReference>
<evidence type="ECO:0000256" key="2">
    <source>
        <dbReference type="ARBA" id="ARBA00001946"/>
    </source>
</evidence>
<keyword evidence="7" id="KW-0963">Cytoplasm</keyword>
<keyword evidence="18" id="KW-0539">Nucleus</keyword>
<evidence type="ECO:0000256" key="12">
    <source>
        <dbReference type="ARBA" id="ARBA00022801"/>
    </source>
</evidence>
<dbReference type="InterPro" id="IPR001611">
    <property type="entry name" value="Leu-rich_rpt"/>
</dbReference>
<dbReference type="RefSeq" id="XP_052943558.1">
    <property type="nucleotide sequence ID" value="XM_053090102.1"/>
</dbReference>
<dbReference type="EMBL" id="JAKWFO010000008">
    <property type="protein sequence ID" value="KAI9633781.1"/>
    <property type="molecule type" value="Genomic_DNA"/>
</dbReference>
<keyword evidence="13" id="KW-0269">Exonuclease</keyword>
<comment type="cofactor">
    <cofactor evidence="2">
        <name>Mg(2+)</name>
        <dbReference type="ChEBI" id="CHEBI:18420"/>
    </cofactor>
</comment>
<dbReference type="Pfam" id="PF13855">
    <property type="entry name" value="LRR_8"/>
    <property type="match status" value="1"/>
</dbReference>
<keyword evidence="14" id="KW-0460">Magnesium</keyword>
<keyword evidence="16" id="KW-0805">Transcription regulation</keyword>
<evidence type="ECO:0000256" key="5">
    <source>
        <dbReference type="ARBA" id="ARBA00010774"/>
    </source>
</evidence>
<reference evidence="25" key="1">
    <citation type="journal article" date="2022" name="G3 (Bethesda)">
        <title>High quality genome of the basidiomycete yeast Dioszegia hungarica PDD-24b-2 isolated from cloud water.</title>
        <authorList>
            <person name="Jarrige D."/>
            <person name="Haridas S."/>
            <person name="Bleykasten-Grosshans C."/>
            <person name="Joly M."/>
            <person name="Nadalig T."/>
            <person name="Sancelme M."/>
            <person name="Vuilleumier S."/>
            <person name="Grigoriev I.V."/>
            <person name="Amato P."/>
            <person name="Bringel F."/>
        </authorList>
    </citation>
    <scope>NUCLEOTIDE SEQUENCE</scope>
    <source>
        <strain evidence="25">PDD-24b-2</strain>
    </source>
</reference>
<evidence type="ECO:0000256" key="4">
    <source>
        <dbReference type="ARBA" id="ARBA00004496"/>
    </source>
</evidence>
<dbReference type="GeneID" id="77729307"/>
<evidence type="ECO:0000256" key="9">
    <source>
        <dbReference type="ARBA" id="ARBA00022722"/>
    </source>
</evidence>
<evidence type="ECO:0000256" key="20">
    <source>
        <dbReference type="ARBA" id="ARBA00030493"/>
    </source>
</evidence>
<keyword evidence="26" id="KW-1185">Reference proteome</keyword>
<evidence type="ECO:0000256" key="18">
    <source>
        <dbReference type="ARBA" id="ARBA00023242"/>
    </source>
</evidence>
<protein>
    <recommendedName>
        <fullName evidence="19">CCR4-Not complex 3'-5'-exoribonuclease subunit Ccr4</fullName>
        <ecNumber evidence="6">3.1.13.4</ecNumber>
    </recommendedName>
    <alternativeName>
        <fullName evidence="20">Carbon catabolite repressor protein 4</fullName>
    </alternativeName>
    <alternativeName>
        <fullName evidence="21">Cytoplasmic deadenylase</fullName>
    </alternativeName>
    <alternativeName>
        <fullName evidence="22">Glucose-repressible alcohol dehydrogenase transcriptional effector</fullName>
    </alternativeName>
</protein>
<evidence type="ECO:0000256" key="15">
    <source>
        <dbReference type="ARBA" id="ARBA00022884"/>
    </source>
</evidence>
<feature type="compositionally biased region" description="Gly residues" evidence="23">
    <location>
        <begin position="109"/>
        <end position="127"/>
    </location>
</feature>
<keyword evidence="9" id="KW-0540">Nuclease</keyword>
<sequence>MYYHHGSTGQSVAGGAGKLHDGPPGVNGQSGWGRHPFQPSNPLPLPSSSGFPPNDPRMLGFPPPHHANHSHQPHHSNHNQFNHHQQHSNHPHVGHHVNGSHPSHPSFGSGNGLHLGGGQGGGMFGQNGAGGFGGMGAFGAVGNGQGSPPRNERDMPMTALWQQQLLRAESSRAANSPHHRARTAAMASRMTNKPSTVTIANPSDSGRPASVVNLQTNGVHKKNGSLSIAPLPDRSVTPDLSDTATTPGVSVVDPSNPGVAPAPTENEGPSEPWYGLDLGGIHLKTLSPAIFAFAHITALYVNHNNLTALPPGIGRLRHLTILDATANELTAIPAEIGCLFNLTELLLFDNHITTLPSEVGMLFKLVTLGIEGNPIEERLRKMIADDGTEALVAHFRDNSPVTTSPPERQWVDVDADIDSPSSGKQESFTVLTYNILCSHFATTAMYKYTPNWALDWNYRKQTILNELTNASADVVCLQEVDVATYSEYLLPALQEHGYEGTHYPRSRAKTMTPEEQAKVDGCCIFWKAEKFRLIEHQVVEFARVAIQKMDMRTDDMFNRVMSRDNIAVVAMLEFKASGARILVANSHIYWDHRFRDVKLVQIGMLMEELEKLTAQFALLGPTKSFDSEYANGMGPPAYEKAEEGRDMPFILCVDLNSLSGSAVYDFLSNGDIPPDHEDFMTHRYGPYTAKGLEHKADLKSACASFGEMKMTNFTPAFTATIDYIFYTPRNLKVTSVLGDVDQTYLDKVVGFPNAHFPSDHIPVYAQFRVRGHPSIKKYD</sequence>
<evidence type="ECO:0000256" key="21">
    <source>
        <dbReference type="ARBA" id="ARBA00031469"/>
    </source>
</evidence>
<evidence type="ECO:0000313" key="25">
    <source>
        <dbReference type="EMBL" id="KAI9633781.1"/>
    </source>
</evidence>
<dbReference type="InterPro" id="IPR050410">
    <property type="entry name" value="CCR4/nocturin_mRNA_transcr"/>
</dbReference>
<dbReference type="Gene3D" id="3.60.10.10">
    <property type="entry name" value="Endonuclease/exonuclease/phosphatase"/>
    <property type="match status" value="1"/>
</dbReference>
<keyword evidence="12" id="KW-0378">Hydrolase</keyword>
<dbReference type="Gene3D" id="3.80.10.10">
    <property type="entry name" value="Ribonuclease Inhibitor"/>
    <property type="match status" value="1"/>
</dbReference>
<dbReference type="PANTHER" id="PTHR12121:SF100">
    <property type="entry name" value="POLY(A)-SPECIFIC RIBONUCLEASE"/>
    <property type="match status" value="1"/>
</dbReference>
<dbReference type="GO" id="GO:0005634">
    <property type="term" value="C:nucleus"/>
    <property type="evidence" value="ECO:0007669"/>
    <property type="project" value="UniProtKB-SubCell"/>
</dbReference>
<evidence type="ECO:0000256" key="8">
    <source>
        <dbReference type="ARBA" id="ARBA00022614"/>
    </source>
</evidence>
<dbReference type="GO" id="GO:0005737">
    <property type="term" value="C:cytoplasm"/>
    <property type="evidence" value="ECO:0007669"/>
    <property type="project" value="UniProtKB-SubCell"/>
</dbReference>
<dbReference type="EC" id="3.1.13.4" evidence="6"/>
<comment type="catalytic activity">
    <reaction evidence="1">
        <text>Exonucleolytic cleavage of poly(A) to 5'-AMP.</text>
        <dbReference type="EC" id="3.1.13.4"/>
    </reaction>
</comment>
<evidence type="ECO:0000256" key="22">
    <source>
        <dbReference type="ARBA" id="ARBA00033317"/>
    </source>
</evidence>
<evidence type="ECO:0000256" key="16">
    <source>
        <dbReference type="ARBA" id="ARBA00023015"/>
    </source>
</evidence>
<comment type="similarity">
    <text evidence="5">Belongs to the CCR4/nocturin family.</text>
</comment>
<dbReference type="GO" id="GO:0046872">
    <property type="term" value="F:metal ion binding"/>
    <property type="evidence" value="ECO:0007669"/>
    <property type="project" value="UniProtKB-KW"/>
</dbReference>
<accession>A0AA38LUE9</accession>
<comment type="subcellular location">
    <subcellularLocation>
        <location evidence="4">Cytoplasm</location>
    </subcellularLocation>
    <subcellularLocation>
        <location evidence="3">Nucleus</location>
    </subcellularLocation>
</comment>
<keyword evidence="8" id="KW-0433">Leucine-rich repeat</keyword>
<keyword evidence="11" id="KW-0677">Repeat</keyword>
<feature type="region of interest" description="Disordered" evidence="23">
    <location>
        <begin position="223"/>
        <end position="270"/>
    </location>
</feature>
<feature type="compositionally biased region" description="Basic residues" evidence="23">
    <location>
        <begin position="84"/>
        <end position="95"/>
    </location>
</feature>
<dbReference type="SMART" id="SM00369">
    <property type="entry name" value="LRR_TYP"/>
    <property type="match status" value="3"/>
</dbReference>
<dbReference type="Proteomes" id="UP001164286">
    <property type="component" value="Unassembled WGS sequence"/>
</dbReference>
<dbReference type="SUPFAM" id="SSF56219">
    <property type="entry name" value="DNase I-like"/>
    <property type="match status" value="1"/>
</dbReference>
<keyword evidence="10" id="KW-0479">Metal-binding</keyword>
<evidence type="ECO:0000256" key="23">
    <source>
        <dbReference type="SAM" id="MobiDB-lite"/>
    </source>
</evidence>
<dbReference type="InterPro" id="IPR003591">
    <property type="entry name" value="Leu-rich_rpt_typical-subtyp"/>
</dbReference>
<organism evidence="25 26">
    <name type="scientific">Dioszegia hungarica</name>
    <dbReference type="NCBI Taxonomy" id="4972"/>
    <lineage>
        <taxon>Eukaryota</taxon>
        <taxon>Fungi</taxon>
        <taxon>Dikarya</taxon>
        <taxon>Basidiomycota</taxon>
        <taxon>Agaricomycotina</taxon>
        <taxon>Tremellomycetes</taxon>
        <taxon>Tremellales</taxon>
        <taxon>Bulleribasidiaceae</taxon>
        <taxon>Dioszegia</taxon>
    </lineage>
</organism>
<feature type="domain" description="Endonuclease/exonuclease/phosphatase" evidence="24">
    <location>
        <begin position="431"/>
        <end position="543"/>
    </location>
</feature>
<evidence type="ECO:0000256" key="17">
    <source>
        <dbReference type="ARBA" id="ARBA00023163"/>
    </source>
</evidence>
<dbReference type="InterPro" id="IPR036691">
    <property type="entry name" value="Endo/exonu/phosph_ase_sf"/>
</dbReference>
<feature type="region of interest" description="Disordered" evidence="23">
    <location>
        <begin position="1"/>
        <end position="127"/>
    </location>
</feature>
<evidence type="ECO:0000256" key="6">
    <source>
        <dbReference type="ARBA" id="ARBA00012161"/>
    </source>
</evidence>
<name>A0AA38LUE9_9TREE</name>